<dbReference type="PANTHER" id="PTHR15184:SF9">
    <property type="entry name" value="SPI-1 TYPE 3 SECRETION SYSTEM ATPASE"/>
    <property type="match status" value="1"/>
</dbReference>
<comment type="similarity">
    <text evidence="8">Belongs to the ATPase alpha/beta chains family. T3SS ATPase subfamily.</text>
</comment>
<dbReference type="InterPro" id="IPR050053">
    <property type="entry name" value="ATPase_alpha/beta_chains"/>
</dbReference>
<dbReference type="OrthoDB" id="9148544at2"/>
<keyword evidence="3" id="KW-0963">Cytoplasm</keyword>
<dbReference type="Pfam" id="PF18269">
    <property type="entry name" value="T3SS_ATPase_C"/>
    <property type="match status" value="1"/>
</dbReference>
<evidence type="ECO:0000256" key="4">
    <source>
        <dbReference type="ARBA" id="ARBA00022741"/>
    </source>
</evidence>
<dbReference type="InterPro" id="IPR027417">
    <property type="entry name" value="P-loop_NTPase"/>
</dbReference>
<dbReference type="GO" id="GO:0005524">
    <property type="term" value="F:ATP binding"/>
    <property type="evidence" value="ECO:0007669"/>
    <property type="project" value="UniProtKB-KW"/>
</dbReference>
<dbReference type="GO" id="GO:0030257">
    <property type="term" value="C:type III protein secretion system complex"/>
    <property type="evidence" value="ECO:0007669"/>
    <property type="project" value="InterPro"/>
</dbReference>
<dbReference type="GO" id="GO:0008564">
    <property type="term" value="F:protein-exporting ATPase activity"/>
    <property type="evidence" value="ECO:0007669"/>
    <property type="project" value="UniProtKB-EC"/>
</dbReference>
<dbReference type="EMBL" id="MSDO01000002">
    <property type="protein sequence ID" value="OLO05916.1"/>
    <property type="molecule type" value="Genomic_DNA"/>
</dbReference>
<dbReference type="InterPro" id="IPR005714">
    <property type="entry name" value="ATPase_T3SS_FliI/YscN"/>
</dbReference>
<protein>
    <recommendedName>
        <fullName evidence="9">protein-secreting ATPase</fullName>
        <ecNumber evidence="9">7.4.2.8</ecNumber>
    </recommendedName>
</protein>
<dbReference type="STRING" id="404433.BTW07_02595"/>
<evidence type="ECO:0000256" key="7">
    <source>
        <dbReference type="ARBA" id="ARBA00022967"/>
    </source>
</evidence>
<evidence type="ECO:0000256" key="10">
    <source>
        <dbReference type="ARBA" id="ARBA00034006"/>
    </source>
</evidence>
<dbReference type="SUPFAM" id="SSF52540">
    <property type="entry name" value="P-loop containing nucleoside triphosphate hydrolases"/>
    <property type="match status" value="1"/>
</dbReference>
<evidence type="ECO:0000313" key="12">
    <source>
        <dbReference type="EMBL" id="OLO05916.1"/>
    </source>
</evidence>
<dbReference type="CDD" id="cd18117">
    <property type="entry name" value="ATP-synt_flagellum-secretory_path_III_N"/>
    <property type="match status" value="1"/>
</dbReference>
<comment type="caution">
    <text evidence="12">The sequence shown here is derived from an EMBL/GenBank/DDBJ whole genome shotgun (WGS) entry which is preliminary data.</text>
</comment>
<dbReference type="FunFam" id="3.40.50.12240:FF:000002">
    <property type="entry name" value="Flagellum-specific ATP synthase FliI"/>
    <property type="match status" value="1"/>
</dbReference>
<dbReference type="NCBIfam" id="TIGR01026">
    <property type="entry name" value="fliI_yscN"/>
    <property type="match status" value="1"/>
</dbReference>
<dbReference type="PANTHER" id="PTHR15184">
    <property type="entry name" value="ATP SYNTHASE"/>
    <property type="match status" value="1"/>
</dbReference>
<dbReference type="GO" id="GO:0016887">
    <property type="term" value="F:ATP hydrolysis activity"/>
    <property type="evidence" value="ECO:0007669"/>
    <property type="project" value="InterPro"/>
</dbReference>
<dbReference type="AlphaFoldDB" id="A0A1Q8SWV9"/>
<evidence type="ECO:0000256" key="5">
    <source>
        <dbReference type="ARBA" id="ARBA00022840"/>
    </source>
</evidence>
<evidence type="ECO:0000256" key="2">
    <source>
        <dbReference type="ARBA" id="ARBA00022448"/>
    </source>
</evidence>
<name>A0A1Q8SWV9_9GAMM</name>
<comment type="subcellular location">
    <subcellularLocation>
        <location evidence="1">Cytoplasm</location>
    </subcellularLocation>
</comment>
<sequence length="459" mass="49236">MEPPDDVLSTLEGLLPKLGARLTHAETRQVNGRVRRIRGLLIHASIEGVSIGELCYLRDPVSGRRIAAEVIGFEEEDAVLSPIGELQGLSTRSEVIATGRAQGVGVGEALLGRVISPLGEWLDDAATPAGPTQPAGACAASLREYPVHAEPPAPLSRQLIEHPLALGVRAIDAFNTVAKGQRVGLFGEPGVGKSSLLSAIVKGSSAEVVVLGLVGERGREVRELLDVQLDAEARSRTVCVVSTSDRPAIERARAALVATSVAEYFRDQGRDVLLLVDSLTRFARAQREIGLAAGEPPTRRGYPPSLFAALPRLLERAGPGGVAGGTITAIYTVLTEGDGTLDPVAEETRAILDGHIVLSAELARRDHFPAIDVLASRSRLMESVADEAHRRDAAKIRDLMARYRDVELLLQVGEYREGSDKATDEAIHKHAAIDAFLRQPRDDHSDFAETLKRLKELAQ</sequence>
<dbReference type="InterPro" id="IPR000194">
    <property type="entry name" value="ATPase_F1/V1/A1_a/bsu_nucl-bd"/>
</dbReference>
<evidence type="ECO:0000313" key="13">
    <source>
        <dbReference type="Proteomes" id="UP000186878"/>
    </source>
</evidence>
<dbReference type="EC" id="7.4.2.8" evidence="9"/>
<dbReference type="Proteomes" id="UP000186878">
    <property type="component" value="Unassembled WGS sequence"/>
</dbReference>
<dbReference type="InterPro" id="IPR020003">
    <property type="entry name" value="ATPase_a/bsu_AS"/>
</dbReference>
<accession>A0A1Q8SWV9</accession>
<proteinExistence type="inferred from homology"/>
<evidence type="ECO:0000256" key="8">
    <source>
        <dbReference type="ARBA" id="ARBA00024342"/>
    </source>
</evidence>
<gene>
    <name evidence="12" type="primary">fliI</name>
    <name evidence="12" type="ORF">BTW07_02595</name>
</gene>
<keyword evidence="2" id="KW-0813">Transport</keyword>
<dbReference type="CDD" id="cd01136">
    <property type="entry name" value="ATPase_flagellum-secretory_path_III"/>
    <property type="match status" value="1"/>
</dbReference>
<organism evidence="12 13">
    <name type="scientific">Salinicola socius</name>
    <dbReference type="NCBI Taxonomy" id="404433"/>
    <lineage>
        <taxon>Bacteria</taxon>
        <taxon>Pseudomonadati</taxon>
        <taxon>Pseudomonadota</taxon>
        <taxon>Gammaproteobacteria</taxon>
        <taxon>Oceanospirillales</taxon>
        <taxon>Halomonadaceae</taxon>
        <taxon>Salinicola</taxon>
    </lineage>
</organism>
<evidence type="ECO:0000256" key="1">
    <source>
        <dbReference type="ARBA" id="ARBA00004496"/>
    </source>
</evidence>
<dbReference type="InterPro" id="IPR003593">
    <property type="entry name" value="AAA+_ATPase"/>
</dbReference>
<evidence type="ECO:0000259" key="11">
    <source>
        <dbReference type="SMART" id="SM00382"/>
    </source>
</evidence>
<dbReference type="GO" id="GO:0005737">
    <property type="term" value="C:cytoplasm"/>
    <property type="evidence" value="ECO:0007669"/>
    <property type="project" value="UniProtKB-SubCell"/>
</dbReference>
<reference evidence="12 13" key="1">
    <citation type="submission" date="2016-12" db="EMBL/GenBank/DDBJ databases">
        <title>Draft genome sequences of strains Salinicola socius SMB35, Salinicola sp. MH3R3-1 and Chromohalobacter sp. SMB17 from the Verkhnekamsk potash mining region of Russia.</title>
        <authorList>
            <person name="Mavrodi D.V."/>
            <person name="Olsson B.E."/>
            <person name="Korsakova E.S."/>
            <person name="Pyankova A."/>
            <person name="Mavrodi O.V."/>
            <person name="Plotnikova E.G."/>
        </authorList>
    </citation>
    <scope>NUCLEOTIDE SEQUENCE [LARGE SCALE GENOMIC DNA]</scope>
    <source>
        <strain evidence="12 13">SMB35</strain>
    </source>
</reference>
<dbReference type="Pfam" id="PF02874">
    <property type="entry name" value="ATP-synt_ab_N"/>
    <property type="match status" value="1"/>
</dbReference>
<comment type="catalytic activity">
    <reaction evidence="10">
        <text>ATP + H2O + cellular proteinSide 1 = ADP + phosphate + cellular proteinSide 2.</text>
        <dbReference type="EC" id="7.4.2.8"/>
    </reaction>
</comment>
<keyword evidence="6" id="KW-0653">Protein transport</keyword>
<dbReference type="InterPro" id="IPR040627">
    <property type="entry name" value="T3SS_ATPase_C"/>
</dbReference>
<dbReference type="Gene3D" id="3.40.50.12240">
    <property type="match status" value="1"/>
</dbReference>
<evidence type="ECO:0000256" key="3">
    <source>
        <dbReference type="ARBA" id="ARBA00022490"/>
    </source>
</evidence>
<dbReference type="GO" id="GO:0046933">
    <property type="term" value="F:proton-transporting ATP synthase activity, rotational mechanism"/>
    <property type="evidence" value="ECO:0007669"/>
    <property type="project" value="TreeGrafter"/>
</dbReference>
<keyword evidence="5" id="KW-0067">ATP-binding</keyword>
<keyword evidence="7" id="KW-1278">Translocase</keyword>
<dbReference type="GO" id="GO:0030254">
    <property type="term" value="P:protein secretion by the type III secretion system"/>
    <property type="evidence" value="ECO:0007669"/>
    <property type="project" value="InterPro"/>
</dbReference>
<dbReference type="Pfam" id="PF00006">
    <property type="entry name" value="ATP-synt_ab"/>
    <property type="match status" value="1"/>
</dbReference>
<dbReference type="PROSITE" id="PS00152">
    <property type="entry name" value="ATPASE_ALPHA_BETA"/>
    <property type="match status" value="1"/>
</dbReference>
<dbReference type="InterPro" id="IPR004100">
    <property type="entry name" value="ATPase_F1/V1/A1_a/bsu_N"/>
</dbReference>
<dbReference type="SMART" id="SM00382">
    <property type="entry name" value="AAA"/>
    <property type="match status" value="1"/>
</dbReference>
<feature type="domain" description="AAA+ ATPase" evidence="11">
    <location>
        <begin position="179"/>
        <end position="362"/>
    </location>
</feature>
<evidence type="ECO:0000256" key="6">
    <source>
        <dbReference type="ARBA" id="ARBA00022927"/>
    </source>
</evidence>
<evidence type="ECO:0000256" key="9">
    <source>
        <dbReference type="ARBA" id="ARBA00024382"/>
    </source>
</evidence>
<keyword evidence="4" id="KW-0547">Nucleotide-binding</keyword>
<keyword evidence="13" id="KW-1185">Reference proteome</keyword>